<evidence type="ECO:0000259" key="8">
    <source>
        <dbReference type="PROSITE" id="PS50089"/>
    </source>
</evidence>
<dbReference type="Proteomes" id="UP000703269">
    <property type="component" value="Unassembled WGS sequence"/>
</dbReference>
<feature type="domain" description="RING-type" evidence="8">
    <location>
        <begin position="6"/>
        <end position="49"/>
    </location>
</feature>
<reference evidence="9 10" key="1">
    <citation type="submission" date="2021-08" db="EMBL/GenBank/DDBJ databases">
        <title>Draft Genome Sequence of Phanerochaete sordida strain YK-624.</title>
        <authorList>
            <person name="Mori T."/>
            <person name="Dohra H."/>
            <person name="Suzuki T."/>
            <person name="Kawagishi H."/>
            <person name="Hirai H."/>
        </authorList>
    </citation>
    <scope>NUCLEOTIDE SEQUENCE [LARGE SCALE GENOMIC DNA]</scope>
    <source>
        <strain evidence="9 10">YK-624</strain>
    </source>
</reference>
<dbReference type="GO" id="GO:0006511">
    <property type="term" value="P:ubiquitin-dependent protein catabolic process"/>
    <property type="evidence" value="ECO:0007669"/>
    <property type="project" value="TreeGrafter"/>
</dbReference>
<evidence type="ECO:0000313" key="9">
    <source>
        <dbReference type="EMBL" id="GJE98544.1"/>
    </source>
</evidence>
<evidence type="ECO:0000256" key="5">
    <source>
        <dbReference type="ARBA" id="ARBA00022833"/>
    </source>
</evidence>
<evidence type="ECO:0000256" key="7">
    <source>
        <dbReference type="SAM" id="MobiDB-lite"/>
    </source>
</evidence>
<dbReference type="GO" id="GO:0005829">
    <property type="term" value="C:cytosol"/>
    <property type="evidence" value="ECO:0007669"/>
    <property type="project" value="TreeGrafter"/>
</dbReference>
<evidence type="ECO:0000256" key="1">
    <source>
        <dbReference type="ARBA" id="ARBA00022679"/>
    </source>
</evidence>
<evidence type="ECO:0000313" key="10">
    <source>
        <dbReference type="Proteomes" id="UP000703269"/>
    </source>
</evidence>
<dbReference type="OrthoDB" id="6270329at2759"/>
<dbReference type="PROSITE" id="PS50089">
    <property type="entry name" value="ZF_RING_2"/>
    <property type="match status" value="1"/>
</dbReference>
<evidence type="ECO:0000256" key="2">
    <source>
        <dbReference type="ARBA" id="ARBA00022723"/>
    </source>
</evidence>
<feature type="region of interest" description="Disordered" evidence="7">
    <location>
        <begin position="291"/>
        <end position="337"/>
    </location>
</feature>
<accession>A0A9P3LLC3</accession>
<evidence type="ECO:0000256" key="6">
    <source>
        <dbReference type="PROSITE-ProRule" id="PRU00175"/>
    </source>
</evidence>
<keyword evidence="3 6" id="KW-0863">Zinc-finger</keyword>
<proteinExistence type="predicted"/>
<feature type="region of interest" description="Disordered" evidence="7">
    <location>
        <begin position="183"/>
        <end position="257"/>
    </location>
</feature>
<sequence>MSGATCSICLEDAQSPVVVPCGHIHCETCLVKCIETCQDAVECPCPTCRAPFTIAIPDLRFVPQKYHAFMQPAVRRVYPSQSELVQTLEERNSKLQTDNARLREKYDALKRKNEHLQRDKARLMENCEANQAAVANYREKERQLRDDLDAATEETDARELEAAEWEKKYRDTREKYTRLKKQLAEEKHASPASHARKRNSTQAALELSPGEGPARHASTGDRRPIAPIPKRIRLTGTRPSAPIDVDPQERASSARVREWASTSAAGVGAAYVGRRPPALRSGLTTLLAEMDASPDVSQELDAEERDGPSKARARRSLGDSPSSSQASASYATAPGSAVHASVARAGPSRLERFAPIPVPYRQARRPPRAPVRAPELDDDVFASEDGSQGNLDFSLGSSPAAFPPLEVNGRARLMVHRGKRVLQPLTEF</sequence>
<feature type="compositionally biased region" description="Low complexity" evidence="7">
    <location>
        <begin position="318"/>
        <end position="333"/>
    </location>
</feature>
<dbReference type="InterPro" id="IPR013083">
    <property type="entry name" value="Znf_RING/FYVE/PHD"/>
</dbReference>
<dbReference type="PANTHER" id="PTHR15067">
    <property type="entry name" value="E3 UBIQUITIN-PROTEIN LIGASE RNF8"/>
    <property type="match status" value="1"/>
</dbReference>
<keyword evidence="4" id="KW-0833">Ubl conjugation pathway</keyword>
<comment type="caution">
    <text evidence="9">The sequence shown here is derived from an EMBL/GenBank/DDBJ whole genome shotgun (WGS) entry which is preliminary data.</text>
</comment>
<dbReference type="GO" id="GO:0000151">
    <property type="term" value="C:ubiquitin ligase complex"/>
    <property type="evidence" value="ECO:0007669"/>
    <property type="project" value="TreeGrafter"/>
</dbReference>
<organism evidence="9 10">
    <name type="scientific">Phanerochaete sordida</name>
    <dbReference type="NCBI Taxonomy" id="48140"/>
    <lineage>
        <taxon>Eukaryota</taxon>
        <taxon>Fungi</taxon>
        <taxon>Dikarya</taxon>
        <taxon>Basidiomycota</taxon>
        <taxon>Agaricomycotina</taxon>
        <taxon>Agaricomycetes</taxon>
        <taxon>Polyporales</taxon>
        <taxon>Phanerochaetaceae</taxon>
        <taxon>Phanerochaete</taxon>
    </lineage>
</organism>
<protein>
    <recommendedName>
        <fullName evidence="8">RING-type domain-containing protein</fullName>
    </recommendedName>
</protein>
<dbReference type="GO" id="GO:0008270">
    <property type="term" value="F:zinc ion binding"/>
    <property type="evidence" value="ECO:0007669"/>
    <property type="project" value="UniProtKB-KW"/>
</dbReference>
<dbReference type="GO" id="GO:0061630">
    <property type="term" value="F:ubiquitin protein ligase activity"/>
    <property type="evidence" value="ECO:0007669"/>
    <property type="project" value="TreeGrafter"/>
</dbReference>
<keyword evidence="2" id="KW-0479">Metal-binding</keyword>
<gene>
    <name evidence="9" type="ORF">PsYK624_147760</name>
</gene>
<dbReference type="AlphaFoldDB" id="A0A9P3LLC3"/>
<dbReference type="SUPFAM" id="SSF57850">
    <property type="entry name" value="RING/U-box"/>
    <property type="match status" value="1"/>
</dbReference>
<dbReference type="Gene3D" id="3.30.40.10">
    <property type="entry name" value="Zinc/RING finger domain, C3HC4 (zinc finger)"/>
    <property type="match status" value="1"/>
</dbReference>
<keyword evidence="10" id="KW-1185">Reference proteome</keyword>
<dbReference type="GO" id="GO:0016567">
    <property type="term" value="P:protein ubiquitination"/>
    <property type="evidence" value="ECO:0007669"/>
    <property type="project" value="TreeGrafter"/>
</dbReference>
<evidence type="ECO:0000256" key="3">
    <source>
        <dbReference type="ARBA" id="ARBA00022771"/>
    </source>
</evidence>
<evidence type="ECO:0000256" key="4">
    <source>
        <dbReference type="ARBA" id="ARBA00022786"/>
    </source>
</evidence>
<dbReference type="PANTHER" id="PTHR15067:SF4">
    <property type="entry name" value="E3 UBIQUITIN-PROTEIN LIGASE RNF8"/>
    <property type="match status" value="1"/>
</dbReference>
<keyword evidence="5" id="KW-0862">Zinc</keyword>
<name>A0A9P3LLC3_9APHY</name>
<dbReference type="EMBL" id="BPQB01000090">
    <property type="protein sequence ID" value="GJE98544.1"/>
    <property type="molecule type" value="Genomic_DNA"/>
</dbReference>
<dbReference type="InterPro" id="IPR001841">
    <property type="entry name" value="Znf_RING"/>
</dbReference>
<keyword evidence="1" id="KW-0808">Transferase</keyword>